<name>A0A6C0B258_9ZZZZ</name>
<organism evidence="1">
    <name type="scientific">viral metagenome</name>
    <dbReference type="NCBI Taxonomy" id="1070528"/>
    <lineage>
        <taxon>unclassified sequences</taxon>
        <taxon>metagenomes</taxon>
        <taxon>organismal metagenomes</taxon>
    </lineage>
</organism>
<sequence>MSTPPPLDLSFPKGHPGAMPYEPWPCGRFSSEYGGTPLLSGTEVSEEEYIQSKQNWAKAAAEYLVKLQKWIDENVENQDPKIQNSIRRQTNTIPHYRERIAHYLE</sequence>
<dbReference type="EMBL" id="MN739051">
    <property type="protein sequence ID" value="QHS86120.1"/>
    <property type="molecule type" value="Genomic_DNA"/>
</dbReference>
<accession>A0A6C0B258</accession>
<proteinExistence type="predicted"/>
<evidence type="ECO:0000313" key="1">
    <source>
        <dbReference type="EMBL" id="QHS86120.1"/>
    </source>
</evidence>
<dbReference type="AlphaFoldDB" id="A0A6C0B258"/>
<protein>
    <submittedName>
        <fullName evidence="1">Uncharacterized protein</fullName>
    </submittedName>
</protein>
<reference evidence="1" key="1">
    <citation type="journal article" date="2020" name="Nature">
        <title>Giant virus diversity and host interactions through global metagenomics.</title>
        <authorList>
            <person name="Schulz F."/>
            <person name="Roux S."/>
            <person name="Paez-Espino D."/>
            <person name="Jungbluth S."/>
            <person name="Walsh D.A."/>
            <person name="Denef V.J."/>
            <person name="McMahon K.D."/>
            <person name="Konstantinidis K.T."/>
            <person name="Eloe-Fadrosh E.A."/>
            <person name="Kyrpides N.C."/>
            <person name="Woyke T."/>
        </authorList>
    </citation>
    <scope>NUCLEOTIDE SEQUENCE</scope>
    <source>
        <strain evidence="1">GVMAG-M-3300009185-7</strain>
    </source>
</reference>